<reference evidence="2 3" key="1">
    <citation type="submission" date="2014-02" db="EMBL/GenBank/DDBJ databases">
        <title>Single nucleus genome sequencing reveals high similarity among nuclei of an endomycorrhizal fungus.</title>
        <authorList>
            <person name="Lin K."/>
            <person name="Geurts R."/>
            <person name="Zhang Z."/>
            <person name="Limpens E."/>
            <person name="Saunders D.G."/>
            <person name="Mu D."/>
            <person name="Pang E."/>
            <person name="Cao H."/>
            <person name="Cha H."/>
            <person name="Lin T."/>
            <person name="Zhou Q."/>
            <person name="Shang Y."/>
            <person name="Li Y."/>
            <person name="Ivanov S."/>
            <person name="Sharma T."/>
            <person name="Velzen R.V."/>
            <person name="Ruijter N.D."/>
            <person name="Aanen D.K."/>
            <person name="Win J."/>
            <person name="Kamoun S."/>
            <person name="Bisseling T."/>
            <person name="Huang S."/>
        </authorList>
    </citation>
    <scope>NUCLEOTIDE SEQUENCE [LARGE SCALE GENOMIC DNA]</scope>
    <source>
        <strain evidence="3">DAOM197198w</strain>
    </source>
</reference>
<gene>
    <name evidence="2" type="ORF">RirG_244090</name>
</gene>
<dbReference type="Pfam" id="PF00078">
    <property type="entry name" value="RVT_1"/>
    <property type="match status" value="1"/>
</dbReference>
<sequence>MPDSFEEQFHIYWSSKQHDKNKGSGVTLICSRKWNKHYQGHKIHSPYLLSVYLLFRNVMFCIWIVYAAPQKKPTILHDTLEQLKKEMCNEIIRKKSNNIVHILMGDFNLITNSHIDRTPPQHISRPKFFNDLETLGLIDSYRKINKEELGNTCHKEGVSTRIDQIWVSETHSNKLLNFSITPSTFITSSDHNIITLTMDTSALIRNNRKNTVYDKLPTDIAHTRVIYNCDNIETETWDNFRLNIKNQLNNLDQDFLEDSANLAEYFQENINRYWEKLNGIIINAADIELPRKVLRLHNTFKRFNKKKSRPERHTNKLLQLLYNYYYGSQRMLTNEDAKSRWTIKIAKYNQDYVTSTDDNNKCNIDTHDIFSEEWFDTLKIKVNYRLRADYKKYKSAETKSIKDKIDKRVKITREDQTTWLSNLLDRNTHTNIIIDKVLVNEEPGISTKRLATEPGEVKKAVDNDFARMFRKRNTLLETMTPLWQQIYELAGKFKEAMESTIEKITKEEWNKTVRELNKKSAAGLSGINYKIITQLPEELVLLLVKFGNLTLQTGLVPMAWKTSVILPIPKPINFEYDILNTRPIALLDCFRKTFTKMITNRLSSVLKRYNVLQGYNCCRLPGECTNEPIHLVNNFIEDARENKKELWVLIQDMKKAFDSVGLDVLKRAMLRIDILALLVEWIIALFKHRSLRVATAYGLSDGFTGKDGIDQGDALSPLLWRIFYDPLLVRI</sequence>
<keyword evidence="3" id="KW-1185">Reference proteome</keyword>
<dbReference type="SUPFAM" id="SSF56219">
    <property type="entry name" value="DNase I-like"/>
    <property type="match status" value="1"/>
</dbReference>
<dbReference type="PANTHER" id="PTHR19446">
    <property type="entry name" value="REVERSE TRANSCRIPTASES"/>
    <property type="match status" value="1"/>
</dbReference>
<name>A0A015I8C7_RHIIW</name>
<dbReference type="Gene3D" id="3.60.10.10">
    <property type="entry name" value="Endonuclease/exonuclease/phosphatase"/>
    <property type="match status" value="1"/>
</dbReference>
<feature type="domain" description="Reverse transcriptase" evidence="1">
    <location>
        <begin position="549"/>
        <end position="731"/>
    </location>
</feature>
<organism evidence="2 3">
    <name type="scientific">Rhizophagus irregularis (strain DAOM 197198w)</name>
    <name type="common">Glomus intraradices</name>
    <dbReference type="NCBI Taxonomy" id="1432141"/>
    <lineage>
        <taxon>Eukaryota</taxon>
        <taxon>Fungi</taxon>
        <taxon>Fungi incertae sedis</taxon>
        <taxon>Mucoromycota</taxon>
        <taxon>Glomeromycotina</taxon>
        <taxon>Glomeromycetes</taxon>
        <taxon>Glomerales</taxon>
        <taxon>Glomeraceae</taxon>
        <taxon>Rhizophagus</taxon>
    </lineage>
</organism>
<dbReference type="Proteomes" id="UP000022910">
    <property type="component" value="Unassembled WGS sequence"/>
</dbReference>
<proteinExistence type="predicted"/>
<accession>A0A015I8C7</accession>
<comment type="caution">
    <text evidence="2">The sequence shown here is derived from an EMBL/GenBank/DDBJ whole genome shotgun (WGS) entry which is preliminary data.</text>
</comment>
<evidence type="ECO:0000259" key="1">
    <source>
        <dbReference type="PROSITE" id="PS50878"/>
    </source>
</evidence>
<dbReference type="AlphaFoldDB" id="A0A015I8C7"/>
<dbReference type="InterPro" id="IPR036691">
    <property type="entry name" value="Endo/exonu/phosph_ase_sf"/>
</dbReference>
<dbReference type="InterPro" id="IPR000477">
    <property type="entry name" value="RT_dom"/>
</dbReference>
<dbReference type="PROSITE" id="PS50878">
    <property type="entry name" value="RT_POL"/>
    <property type="match status" value="1"/>
</dbReference>
<dbReference type="HOGENOM" id="CLU_374739_0_0_1"/>
<evidence type="ECO:0000313" key="2">
    <source>
        <dbReference type="EMBL" id="EXX53417.1"/>
    </source>
</evidence>
<evidence type="ECO:0000313" key="3">
    <source>
        <dbReference type="Proteomes" id="UP000022910"/>
    </source>
</evidence>
<protein>
    <recommendedName>
        <fullName evidence="1">Reverse transcriptase domain-containing protein</fullName>
    </recommendedName>
</protein>
<dbReference type="EMBL" id="JEMT01028899">
    <property type="protein sequence ID" value="EXX53417.1"/>
    <property type="molecule type" value="Genomic_DNA"/>
</dbReference>